<feature type="repeat" description="TPR" evidence="4">
    <location>
        <begin position="230"/>
        <end position="263"/>
    </location>
</feature>
<dbReference type="Proteomes" id="UP000265703">
    <property type="component" value="Unassembled WGS sequence"/>
</dbReference>
<evidence type="ECO:0000256" key="3">
    <source>
        <dbReference type="ARBA" id="ARBA00038210"/>
    </source>
</evidence>
<dbReference type="PANTHER" id="PTHR12558:SF13">
    <property type="entry name" value="CELL DIVISION CYCLE PROTEIN 27 HOMOLOG"/>
    <property type="match status" value="1"/>
</dbReference>
<evidence type="ECO:0000313" key="6">
    <source>
        <dbReference type="Proteomes" id="UP000265703"/>
    </source>
</evidence>
<keyword evidence="2 4" id="KW-0802">TPR repeat</keyword>
<accession>A0A397T770</accession>
<dbReference type="OrthoDB" id="2372639at2759"/>
<dbReference type="GO" id="GO:0005680">
    <property type="term" value="C:anaphase-promoting complex"/>
    <property type="evidence" value="ECO:0007669"/>
    <property type="project" value="UniProtKB-ARBA"/>
</dbReference>
<dbReference type="SUPFAM" id="SSF57850">
    <property type="entry name" value="RING/U-box"/>
    <property type="match status" value="1"/>
</dbReference>
<dbReference type="InterPro" id="IPR013105">
    <property type="entry name" value="TPR_2"/>
</dbReference>
<reference evidence="5 6" key="1">
    <citation type="submission" date="2018-06" db="EMBL/GenBank/DDBJ databases">
        <title>Comparative genomics reveals the genomic features of Rhizophagus irregularis, R. cerebriforme, R. diaphanum and Gigaspora rosea, and their symbiotic lifestyle signature.</title>
        <authorList>
            <person name="Morin E."/>
            <person name="San Clemente H."/>
            <person name="Chen E.C.H."/>
            <person name="De La Providencia I."/>
            <person name="Hainaut M."/>
            <person name="Kuo A."/>
            <person name="Kohler A."/>
            <person name="Murat C."/>
            <person name="Tang N."/>
            <person name="Roy S."/>
            <person name="Loubradou J."/>
            <person name="Henrissat B."/>
            <person name="Grigoriev I.V."/>
            <person name="Corradi N."/>
            <person name="Roux C."/>
            <person name="Martin F.M."/>
        </authorList>
    </citation>
    <scope>NUCLEOTIDE SEQUENCE [LARGE SCALE GENOMIC DNA]</scope>
    <source>
        <strain evidence="5 6">DAOM 227022</strain>
    </source>
</reference>
<name>A0A397T770_9GLOM</name>
<evidence type="ECO:0000256" key="1">
    <source>
        <dbReference type="ARBA" id="ARBA00022737"/>
    </source>
</evidence>
<feature type="repeat" description="TPR" evidence="4">
    <location>
        <begin position="332"/>
        <end position="365"/>
    </location>
</feature>
<dbReference type="AlphaFoldDB" id="A0A397T770"/>
<dbReference type="InterPro" id="IPR019734">
    <property type="entry name" value="TPR_rpt"/>
</dbReference>
<gene>
    <name evidence="5" type="ORF">C1645_761016</name>
</gene>
<dbReference type="STRING" id="658196.A0A397T770"/>
<comment type="similarity">
    <text evidence="3">Belongs to the APC3/CDC27 family.</text>
</comment>
<dbReference type="PANTHER" id="PTHR12558">
    <property type="entry name" value="CELL DIVISION CYCLE 16,23,27"/>
    <property type="match status" value="1"/>
</dbReference>
<feature type="repeat" description="TPR" evidence="4">
    <location>
        <begin position="196"/>
        <end position="229"/>
    </location>
</feature>
<dbReference type="Pfam" id="PF07719">
    <property type="entry name" value="TPR_2"/>
    <property type="match status" value="1"/>
</dbReference>
<keyword evidence="1" id="KW-0677">Repeat</keyword>
<dbReference type="PROSITE" id="PS50005">
    <property type="entry name" value="TPR"/>
    <property type="match status" value="3"/>
</dbReference>
<proteinExistence type="inferred from homology"/>
<dbReference type="SMART" id="SM00028">
    <property type="entry name" value="TPR"/>
    <property type="match status" value="7"/>
</dbReference>
<dbReference type="Pfam" id="PF13181">
    <property type="entry name" value="TPR_8"/>
    <property type="match status" value="1"/>
</dbReference>
<dbReference type="SUPFAM" id="SSF48452">
    <property type="entry name" value="TPR-like"/>
    <property type="match status" value="1"/>
</dbReference>
<sequence length="711" mass="84454">MTCPISSEPTDQLCMLKCQHVLSLNNLKKLKQKKCPKCRENFDDNDIRYLLQNSIYKNLYSKFFEAGYILPSIELEDSDQITNNKYDNDSDDTEVDRILTKKKKIMKAIKLNSNMLLSSIFPKVSKKQHPTYQNVLKELNGKNYSKAEYWCKEFLKSFPKSYTIRCVLAYIYRCLNHYEKAHLWLDEAIKLKEKTPIAYFIRGEIFFRQNEYEKVLDNLNKSLDYKAKINNLYVILGNSYLFTKRYESALLHYNIALKNDPKYYSCLKNCAYSYEKQEDYSRALLMLDKLLSINNKDSLILGYYGEMLCNIGIYKNAVSYFSKGNDIDPENIHILIKRAVAYYVLQEYDEALSDLDKVIQLDPLNNLAYYYQSLTYYTKKDIDNAMVAFNKCTELLDSDDILAKVQLYHLQHLLNKNDPNDLSHDIIDQISDINDDKLLLFIRCKIYIELKKYHEAKLDFDRLCELNQYKDFSFVYLLQEYSDFWSYLCNICNIKDDFTEIGIITEFNKYMFKERKIYFISHLINLNSKFYQLQENDSNSLSGRVLSLKEKVLDLNFPIFNNIFEFTSFGTNYYVIWKMNIRKIISTDCYIKFLIVQGEKYSNEINSREHILRYRDILKLEKLGWIEYMLPIYVWKSQCQLSIEVNGSIDMQIDYVRFSQINIGNKPIFIPYTGYLLPNHQKICPTIPETSKDKYFSRKEMENLLELKDII</sequence>
<dbReference type="EMBL" id="QKYT01000091">
    <property type="protein sequence ID" value="RIA94053.1"/>
    <property type="molecule type" value="Genomic_DNA"/>
</dbReference>
<keyword evidence="6" id="KW-1185">Reference proteome</keyword>
<dbReference type="Pfam" id="PF12895">
    <property type="entry name" value="ANAPC3"/>
    <property type="match status" value="1"/>
</dbReference>
<comment type="caution">
    <text evidence="5">The sequence shown here is derived from an EMBL/GenBank/DDBJ whole genome shotgun (WGS) entry which is preliminary data.</text>
</comment>
<organism evidence="5 6">
    <name type="scientific">Glomus cerebriforme</name>
    <dbReference type="NCBI Taxonomy" id="658196"/>
    <lineage>
        <taxon>Eukaryota</taxon>
        <taxon>Fungi</taxon>
        <taxon>Fungi incertae sedis</taxon>
        <taxon>Mucoromycota</taxon>
        <taxon>Glomeromycotina</taxon>
        <taxon>Glomeromycetes</taxon>
        <taxon>Glomerales</taxon>
        <taxon>Glomeraceae</taxon>
        <taxon>Glomus</taxon>
    </lineage>
</organism>
<dbReference type="InterPro" id="IPR013083">
    <property type="entry name" value="Znf_RING/FYVE/PHD"/>
</dbReference>
<evidence type="ECO:0000256" key="4">
    <source>
        <dbReference type="PROSITE-ProRule" id="PRU00339"/>
    </source>
</evidence>
<evidence type="ECO:0000256" key="2">
    <source>
        <dbReference type="ARBA" id="ARBA00022803"/>
    </source>
</evidence>
<dbReference type="InterPro" id="IPR011990">
    <property type="entry name" value="TPR-like_helical_dom_sf"/>
</dbReference>
<protein>
    <submittedName>
        <fullName evidence="5">Uncharacterized protein</fullName>
    </submittedName>
</protein>
<evidence type="ECO:0000313" key="5">
    <source>
        <dbReference type="EMBL" id="RIA94053.1"/>
    </source>
</evidence>
<dbReference type="Gene3D" id="1.25.40.10">
    <property type="entry name" value="Tetratricopeptide repeat domain"/>
    <property type="match status" value="2"/>
</dbReference>
<dbReference type="Gene3D" id="3.30.40.10">
    <property type="entry name" value="Zinc/RING finger domain, C3HC4 (zinc finger)"/>
    <property type="match status" value="1"/>
</dbReference>